<evidence type="ECO:0000313" key="2">
    <source>
        <dbReference type="Proteomes" id="UP000708208"/>
    </source>
</evidence>
<dbReference type="OrthoDB" id="6616134at2759"/>
<dbReference type="AlphaFoldDB" id="A0A8J2LGN5"/>
<dbReference type="EMBL" id="CAJVCH010560335">
    <property type="protein sequence ID" value="CAG7831398.1"/>
    <property type="molecule type" value="Genomic_DNA"/>
</dbReference>
<keyword evidence="2" id="KW-1185">Reference proteome</keyword>
<gene>
    <name evidence="1" type="ORF">AFUS01_LOCUS41144</name>
</gene>
<reference evidence="1" key="1">
    <citation type="submission" date="2021-06" db="EMBL/GenBank/DDBJ databases">
        <authorList>
            <person name="Hodson N. C."/>
            <person name="Mongue J. A."/>
            <person name="Jaron S. K."/>
        </authorList>
    </citation>
    <scope>NUCLEOTIDE SEQUENCE</scope>
</reference>
<proteinExistence type="predicted"/>
<protein>
    <submittedName>
        <fullName evidence="1">Uncharacterized protein</fullName>
    </submittedName>
</protein>
<evidence type="ECO:0000313" key="1">
    <source>
        <dbReference type="EMBL" id="CAG7831398.1"/>
    </source>
</evidence>
<accession>A0A8J2LGN5</accession>
<dbReference type="Proteomes" id="UP000708208">
    <property type="component" value="Unassembled WGS sequence"/>
</dbReference>
<organism evidence="1 2">
    <name type="scientific">Allacma fusca</name>
    <dbReference type="NCBI Taxonomy" id="39272"/>
    <lineage>
        <taxon>Eukaryota</taxon>
        <taxon>Metazoa</taxon>
        <taxon>Ecdysozoa</taxon>
        <taxon>Arthropoda</taxon>
        <taxon>Hexapoda</taxon>
        <taxon>Collembola</taxon>
        <taxon>Symphypleona</taxon>
        <taxon>Sminthuridae</taxon>
        <taxon>Allacma</taxon>
    </lineage>
</organism>
<comment type="caution">
    <text evidence="1">The sequence shown here is derived from an EMBL/GenBank/DDBJ whole genome shotgun (WGS) entry which is preliminary data.</text>
</comment>
<sequence>KPLTELMEKKFAVVTFSKAKTVQLVPNVWLTENNTTCKWPLVKGGKLTAAFKKCIKPADNWEEHETSLYRTTDPGDASCPMLNIPFVEPDHFTIPTMSTTTVHC</sequence>
<name>A0A8J2LGN5_9HEXA</name>
<feature type="non-terminal residue" evidence="1">
    <location>
        <position position="1"/>
    </location>
</feature>